<proteinExistence type="predicted"/>
<dbReference type="Proteomes" id="UP000289340">
    <property type="component" value="Chromosome 5"/>
</dbReference>
<name>A0A445KPP0_GLYSO</name>
<comment type="subcellular location">
    <subcellularLocation>
        <location evidence="1">Nucleus</location>
    </subcellularLocation>
</comment>
<dbReference type="EMBL" id="QZWG01000005">
    <property type="protein sequence ID" value="RZC12866.1"/>
    <property type="molecule type" value="Genomic_DNA"/>
</dbReference>
<dbReference type="AlphaFoldDB" id="A0A445KPP0"/>
<feature type="domain" description="Zinc finger LSD1-type" evidence="4">
    <location>
        <begin position="166"/>
        <end position="190"/>
    </location>
</feature>
<dbReference type="InterPro" id="IPR040319">
    <property type="entry name" value="LSD1-like"/>
</dbReference>
<protein>
    <submittedName>
        <fullName evidence="5">Protein LSD1 isoform B</fullName>
    </submittedName>
</protein>
<evidence type="ECO:0000313" key="6">
    <source>
        <dbReference type="Proteomes" id="UP000289340"/>
    </source>
</evidence>
<gene>
    <name evidence="5" type="ORF">D0Y65_012560</name>
</gene>
<accession>A0A445KPP0</accession>
<evidence type="ECO:0000256" key="3">
    <source>
        <dbReference type="SAM" id="MobiDB-lite"/>
    </source>
</evidence>
<organism evidence="5 6">
    <name type="scientific">Glycine soja</name>
    <name type="common">Wild soybean</name>
    <dbReference type="NCBI Taxonomy" id="3848"/>
    <lineage>
        <taxon>Eukaryota</taxon>
        <taxon>Viridiplantae</taxon>
        <taxon>Streptophyta</taxon>
        <taxon>Embryophyta</taxon>
        <taxon>Tracheophyta</taxon>
        <taxon>Spermatophyta</taxon>
        <taxon>Magnoliopsida</taxon>
        <taxon>eudicotyledons</taxon>
        <taxon>Gunneridae</taxon>
        <taxon>Pentapetalae</taxon>
        <taxon>rosids</taxon>
        <taxon>fabids</taxon>
        <taxon>Fabales</taxon>
        <taxon>Fabaceae</taxon>
        <taxon>Papilionoideae</taxon>
        <taxon>50 kb inversion clade</taxon>
        <taxon>NPAAA clade</taxon>
        <taxon>indigoferoid/millettioid clade</taxon>
        <taxon>Phaseoleae</taxon>
        <taxon>Glycine</taxon>
        <taxon>Glycine subgen. Soja</taxon>
    </lineage>
</organism>
<evidence type="ECO:0000259" key="4">
    <source>
        <dbReference type="Pfam" id="PF06943"/>
    </source>
</evidence>
<dbReference type="InterPro" id="IPR005735">
    <property type="entry name" value="Znf_LSD1"/>
</dbReference>
<evidence type="ECO:0000256" key="2">
    <source>
        <dbReference type="ARBA" id="ARBA00023242"/>
    </source>
</evidence>
<dbReference type="PANTHER" id="PTHR31747:SF3">
    <property type="entry name" value="PROTEIN LSD1"/>
    <property type="match status" value="1"/>
</dbReference>
<keyword evidence="6" id="KW-1185">Reference proteome</keyword>
<evidence type="ECO:0000256" key="1">
    <source>
        <dbReference type="ARBA" id="ARBA00004123"/>
    </source>
</evidence>
<comment type="caution">
    <text evidence="5">The sequence shown here is derived from an EMBL/GenBank/DDBJ whole genome shotgun (WGS) entry which is preliminary data.</text>
</comment>
<feature type="domain" description="Zinc finger LSD1-type" evidence="4">
    <location>
        <begin position="88"/>
        <end position="112"/>
    </location>
</feature>
<evidence type="ECO:0000313" key="5">
    <source>
        <dbReference type="EMBL" id="RZC12866.1"/>
    </source>
</evidence>
<dbReference type="Pfam" id="PF06943">
    <property type="entry name" value="zf-LSD1"/>
    <property type="match status" value="3"/>
</dbReference>
<dbReference type="GO" id="GO:0005634">
    <property type="term" value="C:nucleus"/>
    <property type="evidence" value="ECO:0007669"/>
    <property type="project" value="UniProtKB-SubCell"/>
</dbReference>
<sequence>MVTLDCCQGTFCVVAAGSGATGIARSFVISIILFVLIFCFGCVLFGYGTYVSGFGFGFGAYYIGHVDSRMLGLVIFVCGAAMQSQVVCNGCRSLLLYPRGATNVCCALCNTITSVPPPGMEMSQLYCGGCRTLLMYTRGATSVRCSCCHTVNLVPPASNQVAHVHCGNCRTTLMYPYGAPSVKCALCHFITNVSTNNGRLPIPVHRPNGTTNAGTLPTTSTSMPQSQSQTVVVENPMSVDSSGKLVSNVVVGVTTDKK</sequence>
<feature type="domain" description="Zinc finger LSD1-type" evidence="4">
    <location>
        <begin position="127"/>
        <end position="151"/>
    </location>
</feature>
<feature type="region of interest" description="Disordered" evidence="3">
    <location>
        <begin position="201"/>
        <end position="225"/>
    </location>
</feature>
<dbReference type="NCBIfam" id="TIGR01053">
    <property type="entry name" value="LSD1"/>
    <property type="match status" value="3"/>
</dbReference>
<keyword evidence="2" id="KW-0539">Nucleus</keyword>
<reference evidence="5 6" key="1">
    <citation type="submission" date="2018-09" db="EMBL/GenBank/DDBJ databases">
        <title>A high-quality reference genome of wild soybean provides a powerful tool to mine soybean genomes.</title>
        <authorList>
            <person name="Xie M."/>
            <person name="Chung C.Y.L."/>
            <person name="Li M.-W."/>
            <person name="Wong F.-L."/>
            <person name="Chan T.-F."/>
            <person name="Lam H.-M."/>
        </authorList>
    </citation>
    <scope>NUCLEOTIDE SEQUENCE [LARGE SCALE GENOMIC DNA]</scope>
    <source>
        <strain evidence="6">cv. W05</strain>
        <tissue evidence="5">Hypocotyl of etiolated seedlings</tissue>
    </source>
</reference>
<dbReference type="PANTHER" id="PTHR31747">
    <property type="entry name" value="PROTEIN LSD1"/>
    <property type="match status" value="1"/>
</dbReference>